<evidence type="ECO:0000313" key="1">
    <source>
        <dbReference type="EMBL" id="QHT28856.1"/>
    </source>
</evidence>
<name>A0A6C0EI54_9ZZZZ</name>
<accession>A0A6C0EI54</accession>
<dbReference type="AlphaFoldDB" id="A0A6C0EI54"/>
<protein>
    <submittedName>
        <fullName evidence="1">Uncharacterized protein</fullName>
    </submittedName>
</protein>
<sequence>MTNLNKDVELESFIKDKVLEKPPNNEQIFILYIKAISSSIKKLNTKFKTIKYSVSCAESIHCIFWIILNYSNNLKLTMFLCERAIILYQEYIELSININESINLKSIKLFIYKKSVGSILVTTSDVDVDLHKLCLIYKAFIYGTLSVDETQIETIDSFNNIYLPILYKLFIHNQLNFIENVIYYKPASVYELNKVYFKLTLYNHILFNIKNVVKTKDIYNMLLTDECVKDIYNFKDLKLKISHQKFYLKLLEKFNLINLL</sequence>
<dbReference type="EMBL" id="MN738865">
    <property type="protein sequence ID" value="QHT28856.1"/>
    <property type="molecule type" value="Genomic_DNA"/>
</dbReference>
<organism evidence="1">
    <name type="scientific">viral metagenome</name>
    <dbReference type="NCBI Taxonomy" id="1070528"/>
    <lineage>
        <taxon>unclassified sequences</taxon>
        <taxon>metagenomes</taxon>
        <taxon>organismal metagenomes</taxon>
    </lineage>
</organism>
<proteinExistence type="predicted"/>
<reference evidence="1" key="1">
    <citation type="journal article" date="2020" name="Nature">
        <title>Giant virus diversity and host interactions through global metagenomics.</title>
        <authorList>
            <person name="Schulz F."/>
            <person name="Roux S."/>
            <person name="Paez-Espino D."/>
            <person name="Jungbluth S."/>
            <person name="Walsh D.A."/>
            <person name="Denef V.J."/>
            <person name="McMahon K.D."/>
            <person name="Konstantinidis K.T."/>
            <person name="Eloe-Fadrosh E.A."/>
            <person name="Kyrpides N.C."/>
            <person name="Woyke T."/>
        </authorList>
    </citation>
    <scope>NUCLEOTIDE SEQUENCE</scope>
    <source>
        <strain evidence="1">GVMAG-M-3300001351-8</strain>
    </source>
</reference>